<dbReference type="EMBL" id="RBOA01000136">
    <property type="protein sequence ID" value="RMM02063.1"/>
    <property type="molecule type" value="Genomic_DNA"/>
</dbReference>
<dbReference type="EMBL" id="RBPV01000339">
    <property type="protein sequence ID" value="RMO54423.1"/>
    <property type="molecule type" value="Genomic_DNA"/>
</dbReference>
<reference evidence="1 4" key="1">
    <citation type="submission" date="2015-09" db="EMBL/GenBank/DDBJ databases">
        <title>Genome announcement of multiple Pseudomonas syringae strains.</title>
        <authorList>
            <person name="Thakur S."/>
            <person name="Wang P.W."/>
            <person name="Gong Y."/>
            <person name="Weir B.S."/>
            <person name="Guttman D.S."/>
        </authorList>
    </citation>
    <scope>NUCLEOTIDE SEQUENCE [LARGE SCALE GENOMIC DNA]</scope>
    <source>
        <strain evidence="1 4">ICMP4455</strain>
    </source>
</reference>
<evidence type="ECO:0000313" key="1">
    <source>
        <dbReference type="EMBL" id="KPX31517.1"/>
    </source>
</evidence>
<evidence type="ECO:0000313" key="3">
    <source>
        <dbReference type="EMBL" id="RMO54423.1"/>
    </source>
</evidence>
<dbReference type="AlphaFoldDB" id="A0A0P9QJQ2"/>
<sequence>MAAFNSGWYRITLKNLEMAKIEEPPATASNSYTMPMRREKFVSE</sequence>
<organism evidence="1 4">
    <name type="scientific">Pseudomonas amygdali pv. eriobotryae</name>
    <dbReference type="NCBI Taxonomy" id="129137"/>
    <lineage>
        <taxon>Bacteria</taxon>
        <taxon>Pseudomonadati</taxon>
        <taxon>Pseudomonadota</taxon>
        <taxon>Gammaproteobacteria</taxon>
        <taxon>Pseudomonadales</taxon>
        <taxon>Pseudomonadaceae</taxon>
        <taxon>Pseudomonas</taxon>
        <taxon>Pseudomonas amygdali</taxon>
    </lineage>
</organism>
<dbReference type="Proteomes" id="UP000050490">
    <property type="component" value="Unassembled WGS sequence"/>
</dbReference>
<dbReference type="Proteomes" id="UP000275613">
    <property type="component" value="Unassembled WGS sequence"/>
</dbReference>
<evidence type="ECO:0000313" key="2">
    <source>
        <dbReference type="EMBL" id="RMM02063.1"/>
    </source>
</evidence>
<dbReference type="EMBL" id="LJQI01000161">
    <property type="protein sequence ID" value="KPX31517.1"/>
    <property type="molecule type" value="Genomic_DNA"/>
</dbReference>
<reference evidence="5 6" key="2">
    <citation type="submission" date="2018-08" db="EMBL/GenBank/DDBJ databases">
        <title>Recombination of ecologically and evolutionarily significant loci maintains genetic cohesion in the Pseudomonas syringae species complex.</title>
        <authorList>
            <person name="Dillon M."/>
            <person name="Thakur S."/>
            <person name="Almeida R.N.D."/>
            <person name="Weir B.S."/>
            <person name="Guttman D.S."/>
        </authorList>
    </citation>
    <scope>NUCLEOTIDE SEQUENCE [LARGE SCALE GENOMIC DNA]</scope>
    <source>
        <strain evidence="3 6">ICMP 4316</strain>
        <strain evidence="2 5">ICMP 8636</strain>
    </source>
</reference>
<name>A0A0P9QJQ2_PSEA0</name>
<evidence type="ECO:0000313" key="6">
    <source>
        <dbReference type="Proteomes" id="UP000275613"/>
    </source>
</evidence>
<gene>
    <name evidence="1" type="ORF">ALO70_200152</name>
    <name evidence="3" type="ORF">ALQ39_02692</name>
    <name evidence="2" type="ORF">ALQ86_200114</name>
</gene>
<proteinExistence type="predicted"/>
<evidence type="ECO:0000313" key="4">
    <source>
        <dbReference type="Proteomes" id="UP000050490"/>
    </source>
</evidence>
<dbReference type="Proteomes" id="UP000272627">
    <property type="component" value="Unassembled WGS sequence"/>
</dbReference>
<accession>A0A0P9QJQ2</accession>
<dbReference type="PATRIC" id="fig|129137.4.peg.3161"/>
<evidence type="ECO:0000313" key="5">
    <source>
        <dbReference type="Proteomes" id="UP000272627"/>
    </source>
</evidence>
<comment type="caution">
    <text evidence="1">The sequence shown here is derived from an EMBL/GenBank/DDBJ whole genome shotgun (WGS) entry which is preliminary data.</text>
</comment>
<protein>
    <submittedName>
        <fullName evidence="1">Uncharacterized protein</fullName>
    </submittedName>
</protein>